<organism evidence="2 3">
    <name type="scientific">Colletotrichum chrysophilum</name>
    <dbReference type="NCBI Taxonomy" id="1836956"/>
    <lineage>
        <taxon>Eukaryota</taxon>
        <taxon>Fungi</taxon>
        <taxon>Dikarya</taxon>
        <taxon>Ascomycota</taxon>
        <taxon>Pezizomycotina</taxon>
        <taxon>Sordariomycetes</taxon>
        <taxon>Hypocreomycetidae</taxon>
        <taxon>Glomerellales</taxon>
        <taxon>Glomerellaceae</taxon>
        <taxon>Colletotrichum</taxon>
        <taxon>Colletotrichum gloeosporioides species complex</taxon>
    </lineage>
</organism>
<keyword evidence="3" id="KW-1185">Reference proteome</keyword>
<reference evidence="2" key="1">
    <citation type="submission" date="2023-01" db="EMBL/GenBank/DDBJ databases">
        <title>Colletotrichum chrysophilum M932 genome sequence.</title>
        <authorList>
            <person name="Baroncelli R."/>
        </authorList>
    </citation>
    <scope>NUCLEOTIDE SEQUENCE</scope>
    <source>
        <strain evidence="2">M932</strain>
    </source>
</reference>
<keyword evidence="1" id="KW-0732">Signal</keyword>
<sequence>MADPSPPSHVWFALALISLIAHWEPVHTVLVLVPHRIVPLASASSGGSRGKLLFLISHCLPLTSNSDLPRNLEFHIQLQPSLFGQSCSGRCRDKKRKLIHEPTHTAPAPTPTPSASSCQPAHPPPWVAVVPEQLSVQAPAAGSLYFIRPPVYLQMYDLARAPASAPASIPAPAPTPGCPAAAAPAFCRRLRRCCCPRVLGMNE</sequence>
<proteinExistence type="predicted"/>
<evidence type="ECO:0000313" key="2">
    <source>
        <dbReference type="EMBL" id="KAK1845069.1"/>
    </source>
</evidence>
<dbReference type="Proteomes" id="UP001243330">
    <property type="component" value="Unassembled WGS sequence"/>
</dbReference>
<protein>
    <submittedName>
        <fullName evidence="2">Uncharacterized protein</fullName>
    </submittedName>
</protein>
<dbReference type="AlphaFoldDB" id="A0AAD9EBJ5"/>
<evidence type="ECO:0000313" key="3">
    <source>
        <dbReference type="Proteomes" id="UP001243330"/>
    </source>
</evidence>
<feature type="signal peptide" evidence="1">
    <location>
        <begin position="1"/>
        <end position="28"/>
    </location>
</feature>
<comment type="caution">
    <text evidence="2">The sequence shown here is derived from an EMBL/GenBank/DDBJ whole genome shotgun (WGS) entry which is preliminary data.</text>
</comment>
<accession>A0AAD9EBJ5</accession>
<name>A0AAD9EBJ5_9PEZI</name>
<dbReference type="EMBL" id="JAQOWY010000286">
    <property type="protein sequence ID" value="KAK1845069.1"/>
    <property type="molecule type" value="Genomic_DNA"/>
</dbReference>
<gene>
    <name evidence="2" type="ORF">CCHR01_12288</name>
</gene>
<feature type="chain" id="PRO_5041980951" evidence="1">
    <location>
        <begin position="29"/>
        <end position="203"/>
    </location>
</feature>
<evidence type="ECO:0000256" key="1">
    <source>
        <dbReference type="SAM" id="SignalP"/>
    </source>
</evidence>